<evidence type="ECO:0000256" key="8">
    <source>
        <dbReference type="ARBA" id="ARBA00023136"/>
    </source>
</evidence>
<dbReference type="PROSITE" id="PS51384">
    <property type="entry name" value="FAD_FR"/>
    <property type="match status" value="1"/>
</dbReference>
<feature type="chain" id="PRO_5040897106" description="FAD-binding FR-type domain-containing protein" evidence="11">
    <location>
        <begin position="19"/>
        <end position="748"/>
    </location>
</feature>
<evidence type="ECO:0000256" key="5">
    <source>
        <dbReference type="ARBA" id="ARBA00022989"/>
    </source>
</evidence>
<evidence type="ECO:0000256" key="2">
    <source>
        <dbReference type="ARBA" id="ARBA00006278"/>
    </source>
</evidence>
<proteinExistence type="inferred from homology"/>
<dbReference type="SUPFAM" id="SSF52343">
    <property type="entry name" value="Ferredoxin reductase-like, C-terminal NADP-linked domain"/>
    <property type="match status" value="1"/>
</dbReference>
<dbReference type="InterPro" id="IPR051410">
    <property type="entry name" value="Ferric/Cupric_Reductase"/>
</dbReference>
<dbReference type="AlphaFoldDB" id="A0A9W9I6G6"/>
<evidence type="ECO:0000256" key="7">
    <source>
        <dbReference type="ARBA" id="ARBA00023065"/>
    </source>
</evidence>
<evidence type="ECO:0000256" key="10">
    <source>
        <dbReference type="SAM" id="Phobius"/>
    </source>
</evidence>
<dbReference type="InterPro" id="IPR013130">
    <property type="entry name" value="Fe3_Rdtase_TM_dom"/>
</dbReference>
<evidence type="ECO:0000259" key="12">
    <source>
        <dbReference type="PROSITE" id="PS51384"/>
    </source>
</evidence>
<protein>
    <recommendedName>
        <fullName evidence="12">FAD-binding FR-type domain-containing protein</fullName>
    </recommendedName>
</protein>
<reference evidence="13" key="2">
    <citation type="journal article" date="2023" name="IMA Fungus">
        <title>Comparative genomic study of the Penicillium genus elucidates a diverse pangenome and 15 lateral gene transfer events.</title>
        <authorList>
            <person name="Petersen C."/>
            <person name="Sorensen T."/>
            <person name="Nielsen M.R."/>
            <person name="Sondergaard T.E."/>
            <person name="Sorensen J.L."/>
            <person name="Fitzpatrick D.A."/>
            <person name="Frisvad J.C."/>
            <person name="Nielsen K.L."/>
        </authorList>
    </citation>
    <scope>NUCLEOTIDE SEQUENCE</scope>
    <source>
        <strain evidence="13">IBT 26290</strain>
    </source>
</reference>
<organism evidence="13 14">
    <name type="scientific">Penicillium canariense</name>
    <dbReference type="NCBI Taxonomy" id="189055"/>
    <lineage>
        <taxon>Eukaryota</taxon>
        <taxon>Fungi</taxon>
        <taxon>Dikarya</taxon>
        <taxon>Ascomycota</taxon>
        <taxon>Pezizomycotina</taxon>
        <taxon>Eurotiomycetes</taxon>
        <taxon>Eurotiomycetidae</taxon>
        <taxon>Eurotiales</taxon>
        <taxon>Aspergillaceae</taxon>
        <taxon>Penicillium</taxon>
    </lineage>
</organism>
<dbReference type="EMBL" id="JAPQKN010000003">
    <property type="protein sequence ID" value="KAJ5167554.1"/>
    <property type="molecule type" value="Genomic_DNA"/>
</dbReference>
<dbReference type="GO" id="GO:0015677">
    <property type="term" value="P:copper ion import"/>
    <property type="evidence" value="ECO:0007669"/>
    <property type="project" value="TreeGrafter"/>
</dbReference>
<dbReference type="GO" id="GO:0000293">
    <property type="term" value="F:ferric-chelate reductase activity"/>
    <property type="evidence" value="ECO:0007669"/>
    <property type="project" value="UniProtKB-ARBA"/>
</dbReference>
<dbReference type="GeneID" id="81427636"/>
<keyword evidence="14" id="KW-1185">Reference proteome</keyword>
<dbReference type="InterPro" id="IPR013121">
    <property type="entry name" value="Fe_red_NAD-bd_6"/>
</dbReference>
<feature type="domain" description="FAD-binding FR-type" evidence="12">
    <location>
        <begin position="419"/>
        <end position="586"/>
    </location>
</feature>
<gene>
    <name evidence="13" type="ORF">N7482_006335</name>
</gene>
<dbReference type="Pfam" id="PF08030">
    <property type="entry name" value="NAD_binding_6"/>
    <property type="match status" value="1"/>
</dbReference>
<evidence type="ECO:0000256" key="1">
    <source>
        <dbReference type="ARBA" id="ARBA00004141"/>
    </source>
</evidence>
<dbReference type="RefSeq" id="XP_056544015.1">
    <property type="nucleotide sequence ID" value="XM_056688460.1"/>
</dbReference>
<dbReference type="Gene3D" id="3.40.50.80">
    <property type="entry name" value="Nucleotide-binding domain of ferredoxin-NADP reductase (FNR) module"/>
    <property type="match status" value="1"/>
</dbReference>
<dbReference type="InterPro" id="IPR017927">
    <property type="entry name" value="FAD-bd_FR_type"/>
</dbReference>
<evidence type="ECO:0000256" key="11">
    <source>
        <dbReference type="SAM" id="SignalP"/>
    </source>
</evidence>
<dbReference type="GO" id="GO:0005886">
    <property type="term" value="C:plasma membrane"/>
    <property type="evidence" value="ECO:0007669"/>
    <property type="project" value="TreeGrafter"/>
</dbReference>
<dbReference type="Proteomes" id="UP001149163">
    <property type="component" value="Unassembled WGS sequence"/>
</dbReference>
<keyword evidence="11" id="KW-0732">Signal</keyword>
<feature type="transmembrane region" description="Helical" evidence="10">
    <location>
        <begin position="245"/>
        <end position="266"/>
    </location>
</feature>
<feature type="transmembrane region" description="Helical" evidence="10">
    <location>
        <begin position="326"/>
        <end position="346"/>
    </location>
</feature>
<keyword evidence="4 10" id="KW-0812">Transmembrane</keyword>
<reference evidence="13" key="1">
    <citation type="submission" date="2022-11" db="EMBL/GenBank/DDBJ databases">
        <authorList>
            <person name="Petersen C."/>
        </authorList>
    </citation>
    <scope>NUCLEOTIDE SEQUENCE</scope>
    <source>
        <strain evidence="13">IBT 26290</strain>
    </source>
</reference>
<evidence type="ECO:0000313" key="14">
    <source>
        <dbReference type="Proteomes" id="UP001149163"/>
    </source>
</evidence>
<keyword evidence="5 10" id="KW-1133">Transmembrane helix</keyword>
<keyword evidence="8 10" id="KW-0472">Membrane</keyword>
<keyword evidence="7" id="KW-0406">Ion transport</keyword>
<dbReference type="InterPro" id="IPR039261">
    <property type="entry name" value="FNR_nucleotide-bd"/>
</dbReference>
<dbReference type="GO" id="GO:0006826">
    <property type="term" value="P:iron ion transport"/>
    <property type="evidence" value="ECO:0007669"/>
    <property type="project" value="TreeGrafter"/>
</dbReference>
<accession>A0A9W9I6G6</accession>
<comment type="caution">
    <text evidence="13">The sequence shown here is derived from an EMBL/GenBank/DDBJ whole genome shotgun (WGS) entry which is preliminary data.</text>
</comment>
<feature type="transmembrane region" description="Helical" evidence="10">
    <location>
        <begin position="358"/>
        <end position="378"/>
    </location>
</feature>
<sequence>MRALRWLIIVLSAQSARSDVLPQDALCVTAVYSAYNYISFAGVPAKGMWDTRCQNPLKVTSIYAASEIYCSDGERTAGLAQLAAICREFGHHELLPRDVVAENLTEEAIHSMRTVDYLELSRADYAHTPVLLSASYFNRMFNTIDSWQFETWSHHAFGYMGYAYWGGICLLGILCRLCEWMFYRRQHQFGPSPESNIPPSTDIWYGLPLVRDACRWMQTYLITPAPIVGQGRYLLGFTFSSRVEALAVLGFWFLGIIFTVVGYRTFPGNIYWPDVKSQVLRYSADRTGIMSFANLPLLWLFSGRNNVLIWATGWSFPTFTIFHRHVARIATLQAVALFAITLVIVTSLDRIRVVSYEIFLVAHILFSVITLVGCFYTLHRLTPRSHTIVFEGHEYWQYLWPSILVWALDRCLRVIRLFYCNIHVKLSRRRLIHTTETRMAYDEAADVIRLEVTPGMQLLQPTPGSYYFLYQPFRFFGWENHPFTVGAWTYEVGSRETLLQVPGKPDESLDVSQLPLLSETVPEHERLNDTEPSSEGTESMILKLIFWVRPYHGWTQQLRRQCLRASNQPVHTTLLLEGPYGYSFPMWRYESVLMIMGGTGIASAIPYLQDHIRRCANGMDGISEETSQTRDIELVWTARQSAFLCDIAHRELRPLLSREDFHASFYTTRPSERSCADLDDLGYSVQMGRPHLQSLITSRACDASMAGIKLAILVCGPSGMADEARAATHRAMRQGYQSIKYVEESFTW</sequence>
<evidence type="ECO:0000256" key="9">
    <source>
        <dbReference type="ARBA" id="ARBA00023180"/>
    </source>
</evidence>
<keyword evidence="6" id="KW-0560">Oxidoreductase</keyword>
<feature type="signal peptide" evidence="11">
    <location>
        <begin position="1"/>
        <end position="18"/>
    </location>
</feature>
<evidence type="ECO:0000256" key="6">
    <source>
        <dbReference type="ARBA" id="ARBA00023002"/>
    </source>
</evidence>
<dbReference type="CDD" id="cd06186">
    <property type="entry name" value="NOX_Duox_like_FAD_NADP"/>
    <property type="match status" value="1"/>
</dbReference>
<dbReference type="Pfam" id="PF01794">
    <property type="entry name" value="Ferric_reduct"/>
    <property type="match status" value="1"/>
</dbReference>
<evidence type="ECO:0000256" key="4">
    <source>
        <dbReference type="ARBA" id="ARBA00022692"/>
    </source>
</evidence>
<comment type="subcellular location">
    <subcellularLocation>
        <location evidence="1">Membrane</location>
        <topology evidence="1">Multi-pass membrane protein</topology>
    </subcellularLocation>
</comment>
<dbReference type="SFLD" id="SFLDS00052">
    <property type="entry name" value="Ferric_Reductase_Domain"/>
    <property type="match status" value="1"/>
</dbReference>
<dbReference type="PANTHER" id="PTHR32361:SF9">
    <property type="entry name" value="FERRIC REDUCTASE TRANSMEMBRANE COMPONENT 3-RELATED"/>
    <property type="match status" value="1"/>
</dbReference>
<evidence type="ECO:0000256" key="3">
    <source>
        <dbReference type="ARBA" id="ARBA00022448"/>
    </source>
</evidence>
<dbReference type="GO" id="GO:0006879">
    <property type="term" value="P:intracellular iron ion homeostasis"/>
    <property type="evidence" value="ECO:0007669"/>
    <property type="project" value="TreeGrafter"/>
</dbReference>
<keyword evidence="3" id="KW-0813">Transport</keyword>
<dbReference type="PANTHER" id="PTHR32361">
    <property type="entry name" value="FERRIC/CUPRIC REDUCTASE TRANSMEMBRANE COMPONENT"/>
    <property type="match status" value="1"/>
</dbReference>
<feature type="transmembrane region" description="Helical" evidence="10">
    <location>
        <begin position="162"/>
        <end position="183"/>
    </location>
</feature>
<name>A0A9W9I6G6_9EURO</name>
<evidence type="ECO:0000313" key="13">
    <source>
        <dbReference type="EMBL" id="KAJ5167554.1"/>
    </source>
</evidence>
<comment type="similarity">
    <text evidence="2">Belongs to the ferric reductase (FRE) family.</text>
</comment>
<dbReference type="OrthoDB" id="167398at2759"/>
<keyword evidence="9" id="KW-0325">Glycoprotein</keyword>